<keyword evidence="3" id="KW-1185">Reference proteome</keyword>
<dbReference type="EMBL" id="LKET01000030">
    <property type="protein sequence ID" value="KPU44480.1"/>
    <property type="molecule type" value="Genomic_DNA"/>
</dbReference>
<dbReference type="RefSeq" id="WP_054875028.1">
    <property type="nucleotide sequence ID" value="NZ_LKET01000030.1"/>
</dbReference>
<feature type="transmembrane region" description="Helical" evidence="1">
    <location>
        <begin position="124"/>
        <end position="143"/>
    </location>
</feature>
<organism evidence="2 3">
    <name type="scientific">Oxobacter pfennigii</name>
    <dbReference type="NCBI Taxonomy" id="36849"/>
    <lineage>
        <taxon>Bacteria</taxon>
        <taxon>Bacillati</taxon>
        <taxon>Bacillota</taxon>
        <taxon>Clostridia</taxon>
        <taxon>Eubacteriales</taxon>
        <taxon>Clostridiaceae</taxon>
        <taxon>Oxobacter</taxon>
    </lineage>
</organism>
<protein>
    <submittedName>
        <fullName evidence="2">Uncharacterized protein</fullName>
    </submittedName>
</protein>
<feature type="transmembrane region" description="Helical" evidence="1">
    <location>
        <begin position="33"/>
        <end position="52"/>
    </location>
</feature>
<evidence type="ECO:0000256" key="1">
    <source>
        <dbReference type="SAM" id="Phobius"/>
    </source>
</evidence>
<evidence type="ECO:0000313" key="3">
    <source>
        <dbReference type="Proteomes" id="UP000050326"/>
    </source>
</evidence>
<keyword evidence="1" id="KW-1133">Transmembrane helix</keyword>
<feature type="transmembrane region" description="Helical" evidence="1">
    <location>
        <begin position="61"/>
        <end position="79"/>
    </location>
</feature>
<keyword evidence="1" id="KW-0812">Transmembrane</keyword>
<feature type="transmembrane region" description="Helical" evidence="1">
    <location>
        <begin position="91"/>
        <end position="112"/>
    </location>
</feature>
<proteinExistence type="predicted"/>
<evidence type="ECO:0000313" key="2">
    <source>
        <dbReference type="EMBL" id="KPU44480.1"/>
    </source>
</evidence>
<dbReference type="NCBIfam" id="NF041644">
    <property type="entry name" value="CBO0543_fam"/>
    <property type="match status" value="1"/>
</dbReference>
<dbReference type="AlphaFoldDB" id="A0A0N8NTC9"/>
<dbReference type="OrthoDB" id="1679483at2"/>
<keyword evidence="1" id="KW-0472">Membrane</keyword>
<accession>A0A0N8NTC9</accession>
<comment type="caution">
    <text evidence="2">The sequence shown here is derived from an EMBL/GenBank/DDBJ whole genome shotgun (WGS) entry which is preliminary data.</text>
</comment>
<dbReference type="Proteomes" id="UP000050326">
    <property type="component" value="Unassembled WGS sequence"/>
</dbReference>
<dbReference type="InterPro" id="IPR048147">
    <property type="entry name" value="CBO0543-like"/>
</dbReference>
<name>A0A0N8NTC9_9CLOT</name>
<feature type="transmembrane region" description="Helical" evidence="1">
    <location>
        <begin position="155"/>
        <end position="177"/>
    </location>
</feature>
<reference evidence="2 3" key="1">
    <citation type="submission" date="2015-09" db="EMBL/GenBank/DDBJ databases">
        <title>Genome sequence of Oxobacter pfennigii DSM 3222.</title>
        <authorList>
            <person name="Poehlein A."/>
            <person name="Bengelsdorf F.R."/>
            <person name="Schiel-Bengelsdorf B."/>
            <person name="Duerre P."/>
            <person name="Daniel R."/>
        </authorList>
    </citation>
    <scope>NUCLEOTIDE SEQUENCE [LARGE SCALE GENOMIC DNA]</scope>
    <source>
        <strain evidence="2 3">DSM 3222</strain>
    </source>
</reference>
<gene>
    <name evidence="2" type="ORF">OXPF_19740</name>
</gene>
<sequence length="189" mass="21767">MPEASGVPQSVDLQRQLTADHIEIWLAEGFLKLRWWVLIVLYIVCAVVWWKLLDKRRLKEILVFTALAYIAVLAINEYGQELILWGYPTDVLPVFPPFSSVNLLLLPTIYSLIYQHFSSSRSYFVAESAVTVLFCVALEPLLAWGGFFELLNWKYWLSIPVYAIMALLVKMLTVKVLKITVKSREAKGW</sequence>